<protein>
    <recommendedName>
        <fullName evidence="4">Lipocalin-like domain-containing protein</fullName>
    </recommendedName>
</protein>
<evidence type="ECO:0000313" key="3">
    <source>
        <dbReference type="Proteomes" id="UP001597469"/>
    </source>
</evidence>
<dbReference type="PROSITE" id="PS51257">
    <property type="entry name" value="PROKAR_LIPOPROTEIN"/>
    <property type="match status" value="1"/>
</dbReference>
<reference evidence="3" key="1">
    <citation type="journal article" date="2019" name="Int. J. Syst. Evol. Microbiol.">
        <title>The Global Catalogue of Microorganisms (GCM) 10K type strain sequencing project: providing services to taxonomists for standard genome sequencing and annotation.</title>
        <authorList>
            <consortium name="The Broad Institute Genomics Platform"/>
            <consortium name="The Broad Institute Genome Sequencing Center for Infectious Disease"/>
            <person name="Wu L."/>
            <person name="Ma J."/>
        </authorList>
    </citation>
    <scope>NUCLEOTIDE SEQUENCE [LARGE SCALE GENOMIC DNA]</scope>
    <source>
        <strain evidence="3">KCTC 42805</strain>
    </source>
</reference>
<organism evidence="2 3">
    <name type="scientific">Spirosoma soli</name>
    <dbReference type="NCBI Taxonomy" id="1770529"/>
    <lineage>
        <taxon>Bacteria</taxon>
        <taxon>Pseudomonadati</taxon>
        <taxon>Bacteroidota</taxon>
        <taxon>Cytophagia</taxon>
        <taxon>Cytophagales</taxon>
        <taxon>Cytophagaceae</taxon>
        <taxon>Spirosoma</taxon>
    </lineage>
</organism>
<feature type="signal peptide" evidence="1">
    <location>
        <begin position="1"/>
        <end position="19"/>
    </location>
</feature>
<dbReference type="EMBL" id="JBHULN010000016">
    <property type="protein sequence ID" value="MFD2573201.1"/>
    <property type="molecule type" value="Genomic_DNA"/>
</dbReference>
<evidence type="ECO:0008006" key="4">
    <source>
        <dbReference type="Google" id="ProtNLM"/>
    </source>
</evidence>
<dbReference type="Proteomes" id="UP001597469">
    <property type="component" value="Unassembled WGS sequence"/>
</dbReference>
<evidence type="ECO:0000256" key="1">
    <source>
        <dbReference type="SAM" id="SignalP"/>
    </source>
</evidence>
<accession>A0ABW5MAV1</accession>
<name>A0ABW5MAV1_9BACT</name>
<keyword evidence="1" id="KW-0732">Signal</keyword>
<comment type="caution">
    <text evidence="2">The sequence shown here is derived from an EMBL/GenBank/DDBJ whole genome shotgun (WGS) entry which is preliminary data.</text>
</comment>
<feature type="chain" id="PRO_5046480231" description="Lipocalin-like domain-containing protein" evidence="1">
    <location>
        <begin position="20"/>
        <end position="185"/>
    </location>
</feature>
<keyword evidence="3" id="KW-1185">Reference proteome</keyword>
<evidence type="ECO:0000313" key="2">
    <source>
        <dbReference type="EMBL" id="MFD2573201.1"/>
    </source>
</evidence>
<sequence length="185" mass="20576">MKKLFMALSALVMLSAACKKDEAGKVNPQENSPIGSPSTTSKIPAELVGKWSYGSFSPTNFWNYDGTYAGNAYEQALAFEFHADGTYEEYVINSTTSYNCRTEAYTYFKGKIQVDETNQSFVIIPTSGKYRGFYACAPKSNVNREAKPNELIQERMNYLVEPGKAAIKLSDAENPQGVRLKAVTW</sequence>
<dbReference type="RefSeq" id="WP_381525797.1">
    <property type="nucleotide sequence ID" value="NZ_JBHULN010000016.1"/>
</dbReference>
<proteinExistence type="predicted"/>
<gene>
    <name evidence="2" type="ORF">ACFSUS_21340</name>
</gene>